<evidence type="ECO:0000256" key="5">
    <source>
        <dbReference type="ARBA" id="ARBA00023004"/>
    </source>
</evidence>
<organism evidence="7">
    <name type="scientific">hydrothermal vent metagenome</name>
    <dbReference type="NCBI Taxonomy" id="652676"/>
    <lineage>
        <taxon>unclassified sequences</taxon>
        <taxon>metagenomes</taxon>
        <taxon>ecological metagenomes</taxon>
    </lineage>
</organism>
<feature type="domain" description="Cytochrome c" evidence="6">
    <location>
        <begin position="32"/>
        <end position="123"/>
    </location>
</feature>
<sequence length="123" mass="13339">MRFLPLMVLLLVVITTGCSREAGDALTTINAEDRALGKVKSIIIRGGCFGCHDINEHRFGPSWIEVSARYKNDPEATQKLIESVTHGSGGKWSEVVGNNVMAPNNAKVNDVEIAAVVEYILSL</sequence>
<keyword evidence="1" id="KW-0813">Transport</keyword>
<dbReference type="GO" id="GO:0005506">
    <property type="term" value="F:iron ion binding"/>
    <property type="evidence" value="ECO:0007669"/>
    <property type="project" value="InterPro"/>
</dbReference>
<dbReference type="GO" id="GO:0020037">
    <property type="term" value="F:heme binding"/>
    <property type="evidence" value="ECO:0007669"/>
    <property type="project" value="InterPro"/>
</dbReference>
<gene>
    <name evidence="7" type="ORF">MNBD_GAMMA18-757</name>
</gene>
<evidence type="ECO:0000313" key="7">
    <source>
        <dbReference type="EMBL" id="VAW83874.1"/>
    </source>
</evidence>
<dbReference type="PROSITE" id="PS51007">
    <property type="entry name" value="CYTC"/>
    <property type="match status" value="1"/>
</dbReference>
<keyword evidence="4" id="KW-0249">Electron transport</keyword>
<dbReference type="InterPro" id="IPR036909">
    <property type="entry name" value="Cyt_c-like_dom_sf"/>
</dbReference>
<dbReference type="Pfam" id="PF00034">
    <property type="entry name" value="Cytochrom_C"/>
    <property type="match status" value="1"/>
</dbReference>
<proteinExistence type="predicted"/>
<keyword evidence="2" id="KW-0349">Heme</keyword>
<keyword evidence="5" id="KW-0408">Iron</keyword>
<dbReference type="PROSITE" id="PS51257">
    <property type="entry name" value="PROKAR_LIPOPROTEIN"/>
    <property type="match status" value="1"/>
</dbReference>
<evidence type="ECO:0000256" key="4">
    <source>
        <dbReference type="ARBA" id="ARBA00022982"/>
    </source>
</evidence>
<name>A0A3B0ZR31_9ZZZZ</name>
<evidence type="ECO:0000256" key="2">
    <source>
        <dbReference type="ARBA" id="ARBA00022617"/>
    </source>
</evidence>
<dbReference type="SUPFAM" id="SSF46626">
    <property type="entry name" value="Cytochrome c"/>
    <property type="match status" value="1"/>
</dbReference>
<evidence type="ECO:0000256" key="1">
    <source>
        <dbReference type="ARBA" id="ARBA00022448"/>
    </source>
</evidence>
<reference evidence="7" key="1">
    <citation type="submission" date="2018-06" db="EMBL/GenBank/DDBJ databases">
        <authorList>
            <person name="Zhirakovskaya E."/>
        </authorList>
    </citation>
    <scope>NUCLEOTIDE SEQUENCE</scope>
</reference>
<evidence type="ECO:0000259" key="6">
    <source>
        <dbReference type="PROSITE" id="PS51007"/>
    </source>
</evidence>
<dbReference type="InterPro" id="IPR009056">
    <property type="entry name" value="Cyt_c-like_dom"/>
</dbReference>
<dbReference type="GO" id="GO:0009055">
    <property type="term" value="F:electron transfer activity"/>
    <property type="evidence" value="ECO:0007669"/>
    <property type="project" value="InterPro"/>
</dbReference>
<accession>A0A3B0ZR31</accession>
<dbReference type="PRINTS" id="PR00606">
    <property type="entry name" value="CYTCHROMECID"/>
</dbReference>
<protein>
    <recommendedName>
        <fullName evidence="6">Cytochrome c domain-containing protein</fullName>
    </recommendedName>
</protein>
<dbReference type="InterPro" id="IPR002324">
    <property type="entry name" value="Cyt_c_ID"/>
</dbReference>
<dbReference type="Gene3D" id="1.10.760.10">
    <property type="entry name" value="Cytochrome c-like domain"/>
    <property type="match status" value="1"/>
</dbReference>
<evidence type="ECO:0000256" key="3">
    <source>
        <dbReference type="ARBA" id="ARBA00022723"/>
    </source>
</evidence>
<dbReference type="EMBL" id="UOFP01000011">
    <property type="protein sequence ID" value="VAW83874.1"/>
    <property type="molecule type" value="Genomic_DNA"/>
</dbReference>
<keyword evidence="3" id="KW-0479">Metal-binding</keyword>
<dbReference type="AlphaFoldDB" id="A0A3B0ZR31"/>